<dbReference type="GO" id="GO:0003924">
    <property type="term" value="F:GTPase activity"/>
    <property type="evidence" value="ECO:0007669"/>
    <property type="project" value="InterPro"/>
</dbReference>
<protein>
    <recommendedName>
        <fullName evidence="12">Mitochondrial translational initiation factor 2</fullName>
    </recommendedName>
</protein>
<keyword evidence="5" id="KW-0342">GTP-binding</keyword>
<keyword evidence="11" id="KW-1185">Reference proteome</keyword>
<keyword evidence="2" id="KW-0396">Initiation factor</keyword>
<dbReference type="SUPFAM" id="SSF50447">
    <property type="entry name" value="Translation proteins"/>
    <property type="match status" value="1"/>
</dbReference>
<dbReference type="InterPro" id="IPR000795">
    <property type="entry name" value="T_Tr_GTP-bd_dom"/>
</dbReference>
<evidence type="ECO:0000256" key="4">
    <source>
        <dbReference type="ARBA" id="ARBA00022917"/>
    </source>
</evidence>
<dbReference type="InterPro" id="IPR036925">
    <property type="entry name" value="TIF_IF2_dom3_sf"/>
</dbReference>
<dbReference type="AlphaFoldDB" id="A0A8T2IFW9"/>
<feature type="non-terminal residue" evidence="9">
    <location>
        <position position="361"/>
    </location>
</feature>
<evidence type="ECO:0000313" key="11">
    <source>
        <dbReference type="Proteomes" id="UP000812440"/>
    </source>
</evidence>
<dbReference type="GO" id="GO:0005737">
    <property type="term" value="C:cytoplasm"/>
    <property type="evidence" value="ECO:0007669"/>
    <property type="project" value="TreeGrafter"/>
</dbReference>
<dbReference type="InterPro" id="IPR015760">
    <property type="entry name" value="TIF_IF2"/>
</dbReference>
<dbReference type="PANTHER" id="PTHR43381">
    <property type="entry name" value="TRANSLATION INITIATION FACTOR IF-2-RELATED"/>
    <property type="match status" value="1"/>
</dbReference>
<dbReference type="OrthoDB" id="361630at2759"/>
<dbReference type="Proteomes" id="UP000812440">
    <property type="component" value="Chromosome 3"/>
</dbReference>
<dbReference type="Gene3D" id="3.40.50.300">
    <property type="entry name" value="P-loop containing nucleotide triphosphate hydrolases"/>
    <property type="match status" value="1"/>
</dbReference>
<dbReference type="PANTHER" id="PTHR43381:SF20">
    <property type="entry name" value="TRANSLATION INITIATION FACTOR IF-2, MITOCHONDRIAL"/>
    <property type="match status" value="1"/>
</dbReference>
<dbReference type="InterPro" id="IPR027417">
    <property type="entry name" value="P-loop_NTPase"/>
</dbReference>
<feature type="domain" description="Translation initiation factor IF- 2" evidence="7">
    <location>
        <begin position="229"/>
        <end position="327"/>
    </location>
</feature>
<evidence type="ECO:0000313" key="10">
    <source>
        <dbReference type="EMBL" id="KAG8439113.1"/>
    </source>
</evidence>
<comment type="similarity">
    <text evidence="1">Belongs to the TRAFAC class translation factor GTPase superfamily. Classic translation factor GTPase family. IF-2 subfamily.</text>
</comment>
<evidence type="ECO:0000256" key="3">
    <source>
        <dbReference type="ARBA" id="ARBA00022741"/>
    </source>
</evidence>
<comment type="caution">
    <text evidence="9">The sequence shown here is derived from an EMBL/GenBank/DDBJ whole genome shotgun (WGS) entry which is preliminary data.</text>
</comment>
<evidence type="ECO:0000259" key="8">
    <source>
        <dbReference type="Pfam" id="PF22042"/>
    </source>
</evidence>
<dbReference type="Gene3D" id="2.40.30.10">
    <property type="entry name" value="Translation factors"/>
    <property type="match status" value="1"/>
</dbReference>
<dbReference type="CDD" id="cd03702">
    <property type="entry name" value="IF2_mtIF2_II"/>
    <property type="match status" value="1"/>
</dbReference>
<dbReference type="EMBL" id="JAACNH010000006">
    <property type="protein sequence ID" value="KAG8439113.1"/>
    <property type="molecule type" value="Genomic_DNA"/>
</dbReference>
<proteinExistence type="inferred from homology"/>
<dbReference type="InterPro" id="IPR053905">
    <property type="entry name" value="EF-G-like_DII"/>
</dbReference>
<keyword evidence="4" id="KW-0648">Protein biosynthesis</keyword>
<evidence type="ECO:0000313" key="9">
    <source>
        <dbReference type="EMBL" id="KAG8429076.1"/>
    </source>
</evidence>
<evidence type="ECO:0000256" key="2">
    <source>
        <dbReference type="ARBA" id="ARBA00022540"/>
    </source>
</evidence>
<dbReference type="SUPFAM" id="SSF52156">
    <property type="entry name" value="Initiation factor IF2/eIF5b, domain 3"/>
    <property type="match status" value="1"/>
</dbReference>
<dbReference type="InterPro" id="IPR009000">
    <property type="entry name" value="Transl_B-barrel_sf"/>
</dbReference>
<gene>
    <name evidence="10" type="ORF">GDO86_005358</name>
    <name evidence="9" type="ORF">GDO86_018353</name>
</gene>
<dbReference type="Pfam" id="PF22042">
    <property type="entry name" value="EF-G_D2"/>
    <property type="match status" value="1"/>
</dbReference>
<evidence type="ECO:0000259" key="7">
    <source>
        <dbReference type="Pfam" id="PF11987"/>
    </source>
</evidence>
<dbReference type="GO" id="GO:0005525">
    <property type="term" value="F:GTP binding"/>
    <property type="evidence" value="ECO:0007669"/>
    <property type="project" value="UniProtKB-KW"/>
</dbReference>
<feature type="domain" description="Elongation factor G-like" evidence="8">
    <location>
        <begin position="75"/>
        <end position="153"/>
    </location>
</feature>
<dbReference type="Gene3D" id="3.40.50.10050">
    <property type="entry name" value="Translation initiation factor IF- 2, domain 3"/>
    <property type="match status" value="1"/>
</dbReference>
<dbReference type="InterPro" id="IPR044145">
    <property type="entry name" value="IF2_II"/>
</dbReference>
<dbReference type="EMBL" id="JAACNH010013969">
    <property type="protein sequence ID" value="KAG8429076.1"/>
    <property type="molecule type" value="Genomic_DNA"/>
</dbReference>
<evidence type="ECO:0000256" key="1">
    <source>
        <dbReference type="ARBA" id="ARBA00007733"/>
    </source>
</evidence>
<dbReference type="SUPFAM" id="SSF52540">
    <property type="entry name" value="P-loop containing nucleoside triphosphate hydrolases"/>
    <property type="match status" value="1"/>
</dbReference>
<evidence type="ECO:0008006" key="12">
    <source>
        <dbReference type="Google" id="ProtNLM"/>
    </source>
</evidence>
<dbReference type="FunFam" id="2.40.30.10:FF:000007">
    <property type="entry name" value="Translation initiation factor IF-2"/>
    <property type="match status" value="1"/>
</dbReference>
<evidence type="ECO:0000259" key="6">
    <source>
        <dbReference type="Pfam" id="PF00009"/>
    </source>
</evidence>
<accession>A0A8T2IFW9</accession>
<dbReference type="InterPro" id="IPR023115">
    <property type="entry name" value="TIF_IF2_dom3"/>
</dbReference>
<organism evidence="9 11">
    <name type="scientific">Hymenochirus boettgeri</name>
    <name type="common">Congo dwarf clawed frog</name>
    <dbReference type="NCBI Taxonomy" id="247094"/>
    <lineage>
        <taxon>Eukaryota</taxon>
        <taxon>Metazoa</taxon>
        <taxon>Chordata</taxon>
        <taxon>Craniata</taxon>
        <taxon>Vertebrata</taxon>
        <taxon>Euteleostomi</taxon>
        <taxon>Amphibia</taxon>
        <taxon>Batrachia</taxon>
        <taxon>Anura</taxon>
        <taxon>Pipoidea</taxon>
        <taxon>Pipidae</taxon>
        <taxon>Pipinae</taxon>
        <taxon>Hymenochirus</taxon>
    </lineage>
</organism>
<dbReference type="Pfam" id="PF11987">
    <property type="entry name" value="IF-2"/>
    <property type="match status" value="1"/>
</dbReference>
<feature type="domain" description="Tr-type G" evidence="6">
    <location>
        <begin position="1"/>
        <end position="62"/>
    </location>
</feature>
<name>A0A8T2IFW9_9PIPI</name>
<dbReference type="GO" id="GO:0003743">
    <property type="term" value="F:translation initiation factor activity"/>
    <property type="evidence" value="ECO:0007669"/>
    <property type="project" value="UniProtKB-KW"/>
</dbReference>
<keyword evidence="3" id="KW-0547">Nucleotide-binding</keyword>
<dbReference type="Pfam" id="PF00009">
    <property type="entry name" value="GTP_EFTU"/>
    <property type="match status" value="1"/>
</dbReference>
<sequence>VPIILAINKCDKPEADPDRVKKELLSYDLVCEEFGGDIQAIKISALKGHNLQELAEATVTLAEVLELKADPTGLVEGTVVESRTDKGKGPVTTAIVQRGTLKKGSVLVAGKTWAKVRLMFDENGASLSQAGPSTPVEIVGWKELPSAGDEILEVETEQRAREVVEWRKYVEEEEKINEDLEVIEAKQKEHRDTYKKNKETFSNMTWRQRKSAMYKANKQLMSSRPTEKLLDEKPTFPLIIKGDVDGSVEAILSIIDTYDAEEQCELDLVHFGVGDISENDIALAETFKGYVYGFNVNSNKYIQQLAAKKGVTIKLHKVIYHLVEDLKEELSNKLSPMVEQNIKGEFLHFFTLPILSEFPIA</sequence>
<evidence type="ECO:0000256" key="5">
    <source>
        <dbReference type="ARBA" id="ARBA00023134"/>
    </source>
</evidence>
<reference evidence="9" key="1">
    <citation type="thesis" date="2020" institute="ProQuest LLC" country="789 East Eisenhower Parkway, Ann Arbor, MI, USA">
        <title>Comparative Genomics and Chromosome Evolution.</title>
        <authorList>
            <person name="Mudd A.B."/>
        </authorList>
    </citation>
    <scope>NUCLEOTIDE SEQUENCE</scope>
    <source>
        <strain evidence="9">Female2</strain>
        <tissue evidence="9">Blood</tissue>
    </source>
</reference>
<dbReference type="FunFam" id="3.40.50.10050:FF:000001">
    <property type="entry name" value="Translation initiation factor IF-2"/>
    <property type="match status" value="1"/>
</dbReference>